<sequence length="183" mass="20478">MPPRFGASRHVCGCYIFHPETYERTYLPQVRLDAHTTIFSTTARTVLTQTFVNHSRKSLDEVRYAFPLFDGVSVVEFFCQIGERTIYGLVKEKNEAKKTYEEAKERGESAALLEQLPDAADVFTIAISNISNGASVHISIKYIQELKYDAEVDGIRLTIPTSVSPRYGSYPGKLQDTSAGIDS</sequence>
<accession>A0AAD4I6G6</accession>
<feature type="domain" description="VIT" evidence="1">
    <location>
        <begin position="13"/>
        <end position="144"/>
    </location>
</feature>
<comment type="caution">
    <text evidence="2">The sequence shown here is derived from an EMBL/GenBank/DDBJ whole genome shotgun (WGS) entry which is preliminary data.</text>
</comment>
<evidence type="ECO:0000259" key="1">
    <source>
        <dbReference type="PROSITE" id="PS51468"/>
    </source>
</evidence>
<organism evidence="2 3">
    <name type="scientific">Alternaria panax</name>
    <dbReference type="NCBI Taxonomy" id="48097"/>
    <lineage>
        <taxon>Eukaryota</taxon>
        <taxon>Fungi</taxon>
        <taxon>Dikarya</taxon>
        <taxon>Ascomycota</taxon>
        <taxon>Pezizomycotina</taxon>
        <taxon>Dothideomycetes</taxon>
        <taxon>Pleosporomycetidae</taxon>
        <taxon>Pleosporales</taxon>
        <taxon>Pleosporineae</taxon>
        <taxon>Pleosporaceae</taxon>
        <taxon>Alternaria</taxon>
        <taxon>Alternaria sect. Panax</taxon>
    </lineage>
</organism>
<evidence type="ECO:0000313" key="3">
    <source>
        <dbReference type="Proteomes" id="UP001199106"/>
    </source>
</evidence>
<dbReference type="SMART" id="SM00609">
    <property type="entry name" value="VIT"/>
    <property type="match status" value="1"/>
</dbReference>
<name>A0AAD4I6G6_9PLEO</name>
<proteinExistence type="predicted"/>
<gene>
    <name evidence="2" type="ORF">G6011_05369</name>
</gene>
<evidence type="ECO:0000313" key="2">
    <source>
        <dbReference type="EMBL" id="KAG9187498.1"/>
    </source>
</evidence>
<reference evidence="2" key="1">
    <citation type="submission" date="2021-07" db="EMBL/GenBank/DDBJ databases">
        <title>Genome Resource of American Ginseng Black Spot Pathogen Alternaria panax.</title>
        <authorList>
            <person name="Qiu C."/>
            <person name="Wang W."/>
            <person name="Liu Z."/>
        </authorList>
    </citation>
    <scope>NUCLEOTIDE SEQUENCE</scope>
    <source>
        <strain evidence="2">BNCC115425</strain>
    </source>
</reference>
<dbReference type="AlphaFoldDB" id="A0AAD4I6G6"/>
<dbReference type="PANTHER" id="PTHR45737">
    <property type="entry name" value="VON WILLEBRAND FACTOR A DOMAIN-CONTAINING PROTEIN 5A"/>
    <property type="match status" value="1"/>
</dbReference>
<dbReference type="InterPro" id="IPR013694">
    <property type="entry name" value="VIT"/>
</dbReference>
<dbReference type="PROSITE" id="PS51468">
    <property type="entry name" value="VIT"/>
    <property type="match status" value="1"/>
</dbReference>
<dbReference type="Proteomes" id="UP001199106">
    <property type="component" value="Unassembled WGS sequence"/>
</dbReference>
<dbReference type="PANTHER" id="PTHR45737:SF6">
    <property type="entry name" value="VON WILLEBRAND FACTOR A DOMAIN-CONTAINING PROTEIN 5A"/>
    <property type="match status" value="1"/>
</dbReference>
<keyword evidence="3" id="KW-1185">Reference proteome</keyword>
<protein>
    <recommendedName>
        <fullName evidence="1">VIT domain-containing protein</fullName>
    </recommendedName>
</protein>
<dbReference type="EMBL" id="JAANER010000007">
    <property type="protein sequence ID" value="KAG9187498.1"/>
    <property type="molecule type" value="Genomic_DNA"/>
</dbReference>
<dbReference type="Pfam" id="PF08487">
    <property type="entry name" value="VIT"/>
    <property type="match status" value="1"/>
</dbReference>